<dbReference type="Proteomes" id="UP000027822">
    <property type="component" value="Unassembled WGS sequence"/>
</dbReference>
<feature type="domain" description="Tail specific protease" evidence="1">
    <location>
        <begin position="159"/>
        <end position="370"/>
    </location>
</feature>
<gene>
    <name evidence="2" type="ORF">BAMA_04030</name>
</gene>
<evidence type="ECO:0000259" key="1">
    <source>
        <dbReference type="SMART" id="SM00245"/>
    </source>
</evidence>
<protein>
    <recommendedName>
        <fullName evidence="1">Tail specific protease domain-containing protein</fullName>
    </recommendedName>
</protein>
<dbReference type="EMBL" id="JOTN01000012">
    <property type="protein sequence ID" value="KEK18683.1"/>
    <property type="molecule type" value="Genomic_DNA"/>
</dbReference>
<dbReference type="PANTHER" id="PTHR32060:SF30">
    <property type="entry name" value="CARBOXY-TERMINAL PROCESSING PROTEASE CTPA"/>
    <property type="match status" value="1"/>
</dbReference>
<dbReference type="SUPFAM" id="SSF52096">
    <property type="entry name" value="ClpP/crotonase"/>
    <property type="match status" value="1"/>
</dbReference>
<dbReference type="CDD" id="cd07562">
    <property type="entry name" value="Peptidase_S41_TRI"/>
    <property type="match status" value="1"/>
</dbReference>
<evidence type="ECO:0000313" key="2">
    <source>
        <dbReference type="EMBL" id="KEK18683.1"/>
    </source>
</evidence>
<dbReference type="Gene3D" id="3.90.226.10">
    <property type="entry name" value="2-enoyl-CoA Hydratase, Chain A, domain 1"/>
    <property type="match status" value="1"/>
</dbReference>
<dbReference type="Gene3D" id="2.30.42.10">
    <property type="match status" value="1"/>
</dbReference>
<dbReference type="RefSeq" id="WP_034640309.1">
    <property type="nucleotide sequence ID" value="NZ_CBCSJC010000017.1"/>
</dbReference>
<name>A0A073K8S3_9BACI</name>
<dbReference type="OrthoDB" id="2866346at2"/>
<dbReference type="eggNOG" id="COG0793">
    <property type="taxonomic scope" value="Bacteria"/>
</dbReference>
<organism evidence="2 3">
    <name type="scientific">Bacillus manliponensis</name>
    <dbReference type="NCBI Taxonomy" id="574376"/>
    <lineage>
        <taxon>Bacteria</taxon>
        <taxon>Bacillati</taxon>
        <taxon>Bacillota</taxon>
        <taxon>Bacilli</taxon>
        <taxon>Bacillales</taxon>
        <taxon>Bacillaceae</taxon>
        <taxon>Bacillus</taxon>
        <taxon>Bacillus cereus group</taxon>
    </lineage>
</organism>
<evidence type="ECO:0000313" key="3">
    <source>
        <dbReference type="Proteomes" id="UP000027822"/>
    </source>
</evidence>
<dbReference type="PANTHER" id="PTHR32060">
    <property type="entry name" value="TAIL-SPECIFIC PROTEASE"/>
    <property type="match status" value="1"/>
</dbReference>
<dbReference type="InterPro" id="IPR036034">
    <property type="entry name" value="PDZ_sf"/>
</dbReference>
<dbReference type="AlphaFoldDB" id="A0A073K8S3"/>
<dbReference type="InterPro" id="IPR005151">
    <property type="entry name" value="Tail-specific_protease"/>
</dbReference>
<dbReference type="InterPro" id="IPR029045">
    <property type="entry name" value="ClpP/crotonase-like_dom_sf"/>
</dbReference>
<comment type="caution">
    <text evidence="2">The sequence shown here is derived from an EMBL/GenBank/DDBJ whole genome shotgun (WGS) entry which is preliminary data.</text>
</comment>
<dbReference type="GO" id="GO:0008236">
    <property type="term" value="F:serine-type peptidase activity"/>
    <property type="evidence" value="ECO:0007669"/>
    <property type="project" value="InterPro"/>
</dbReference>
<dbReference type="SMART" id="SM00245">
    <property type="entry name" value="TSPc"/>
    <property type="match status" value="1"/>
</dbReference>
<dbReference type="Pfam" id="PF03572">
    <property type="entry name" value="Peptidase_S41"/>
    <property type="match status" value="1"/>
</dbReference>
<reference evidence="2 3" key="1">
    <citation type="submission" date="2014-06" db="EMBL/GenBank/DDBJ databases">
        <title>Draft genome sequence of Bacillus manliponensis JCM 15802 (MCCC 1A00708).</title>
        <authorList>
            <person name="Lai Q."/>
            <person name="Liu Y."/>
            <person name="Shao Z."/>
        </authorList>
    </citation>
    <scope>NUCLEOTIDE SEQUENCE [LARGE SCALE GENOMIC DNA]</scope>
    <source>
        <strain evidence="2 3">JCM 15802</strain>
    </source>
</reference>
<sequence>MEMKEKLFIASKIYQSILIYFAHWENSFIKKDELDSAYETLVTDILASTTREEFSFLMMEFIAEFNNGHTLFHDPLLEKHPLGFTLDFINEEWLVSSSTISQLTVGNKIISIQQQPIQSLFEQLKRYIVASNEAGRFASFSKFLKLYLPHSYSITYENKDAEIETIVVDRKHTEEFTATDCKWLSSEIAYMKIPSFNHPRFEESAVQHMNEFMAAQTLIIDVRGNSGGSTPIQLVKKLMNKPYRWWSESSPLNIGIFSYEATLRLDNGYYRDANMLWNSPYEQPISDTFTGEVFILVDRHTHSAAEDFTMFFKDNKRATIIGETTKGSTGQPFTYKHDSGIAFYIGTKKAYMPDGTPFEGIGISPDIYVELTREDLYNKHDRILEHAKEKHSLHRN</sequence>
<keyword evidence="3" id="KW-1185">Reference proteome</keyword>
<accession>A0A073K8S3</accession>
<dbReference type="GO" id="GO:0004175">
    <property type="term" value="F:endopeptidase activity"/>
    <property type="evidence" value="ECO:0007669"/>
    <property type="project" value="TreeGrafter"/>
</dbReference>
<dbReference type="STRING" id="574376.BAMA_04030"/>
<dbReference type="GO" id="GO:0007165">
    <property type="term" value="P:signal transduction"/>
    <property type="evidence" value="ECO:0007669"/>
    <property type="project" value="TreeGrafter"/>
</dbReference>
<dbReference type="GO" id="GO:0030288">
    <property type="term" value="C:outer membrane-bounded periplasmic space"/>
    <property type="evidence" value="ECO:0007669"/>
    <property type="project" value="TreeGrafter"/>
</dbReference>
<dbReference type="Gene3D" id="3.30.750.44">
    <property type="match status" value="1"/>
</dbReference>
<proteinExistence type="predicted"/>
<dbReference type="GO" id="GO:0006508">
    <property type="term" value="P:proteolysis"/>
    <property type="evidence" value="ECO:0007669"/>
    <property type="project" value="InterPro"/>
</dbReference>